<keyword evidence="8 9" id="KW-0472">Membrane</keyword>
<dbReference type="GO" id="GO:0004190">
    <property type="term" value="F:aspartic-type endopeptidase activity"/>
    <property type="evidence" value="ECO:0007669"/>
    <property type="project" value="UniProtKB-UniRule"/>
</dbReference>
<dbReference type="GO" id="GO:0005886">
    <property type="term" value="C:plasma membrane"/>
    <property type="evidence" value="ECO:0007669"/>
    <property type="project" value="UniProtKB-SubCell"/>
</dbReference>
<comment type="function">
    <text evidence="9">This protein specifically catalyzes the removal of signal peptides from prolipoproteins.</text>
</comment>
<comment type="pathway">
    <text evidence="9">Protein modification; lipoprotein biosynthesis (signal peptide cleavage).</text>
</comment>
<evidence type="ECO:0000256" key="3">
    <source>
        <dbReference type="ARBA" id="ARBA00022670"/>
    </source>
</evidence>
<accession>A0A7V3RE19</accession>
<dbReference type="EC" id="3.4.23.36" evidence="9"/>
<keyword evidence="6 9" id="KW-0378">Hydrolase</keyword>
<evidence type="ECO:0000256" key="10">
    <source>
        <dbReference type="RuleBase" id="RU004181"/>
    </source>
</evidence>
<comment type="subcellular location">
    <subcellularLocation>
        <location evidence="9">Cell membrane</location>
        <topology evidence="9">Multi-pass membrane protein</topology>
    </subcellularLocation>
</comment>
<proteinExistence type="inferred from homology"/>
<dbReference type="PANTHER" id="PTHR33695:SF1">
    <property type="entry name" value="LIPOPROTEIN SIGNAL PEPTIDASE"/>
    <property type="match status" value="1"/>
</dbReference>
<sequence>MFLQWMIVLIVIVSDQFTKYLISTNMRLWESIPLIKGVLDFTYVRNTGVGFSLFRSQGDFVDYLTLAIIVLIVAFSFIWKDKNWLFRVSMGLLIGGALSNNAISRLFFGYVIDFIQIGWWPVFNVADSCVVAGAIGLGLYFLKRSKSIGSPRN</sequence>
<name>A0A7V3RE19_9BACT</name>
<comment type="caution">
    <text evidence="11">The sequence shown here is derived from an EMBL/GenBank/DDBJ whole genome shotgun (WGS) entry which is preliminary data.</text>
</comment>
<gene>
    <name evidence="9 11" type="primary">lspA</name>
    <name evidence="11" type="ORF">ENX73_01870</name>
</gene>
<keyword evidence="5 9" id="KW-0064">Aspartyl protease</keyword>
<dbReference type="GO" id="GO:0006508">
    <property type="term" value="P:proteolysis"/>
    <property type="evidence" value="ECO:0007669"/>
    <property type="project" value="UniProtKB-KW"/>
</dbReference>
<keyword evidence="2 9" id="KW-1003">Cell membrane</keyword>
<keyword evidence="4 9" id="KW-0812">Transmembrane</keyword>
<evidence type="ECO:0000256" key="1">
    <source>
        <dbReference type="ARBA" id="ARBA00006139"/>
    </source>
</evidence>
<dbReference type="InterPro" id="IPR001872">
    <property type="entry name" value="Peptidase_A8"/>
</dbReference>
<evidence type="ECO:0000256" key="6">
    <source>
        <dbReference type="ARBA" id="ARBA00022801"/>
    </source>
</evidence>
<dbReference type="HAMAP" id="MF_00161">
    <property type="entry name" value="LspA"/>
    <property type="match status" value="1"/>
</dbReference>
<evidence type="ECO:0000256" key="4">
    <source>
        <dbReference type="ARBA" id="ARBA00022692"/>
    </source>
</evidence>
<feature type="active site" evidence="9">
    <location>
        <position position="113"/>
    </location>
</feature>
<dbReference type="NCBIfam" id="TIGR00077">
    <property type="entry name" value="lspA"/>
    <property type="match status" value="1"/>
</dbReference>
<feature type="active site" evidence="9">
    <location>
        <position position="127"/>
    </location>
</feature>
<dbReference type="EMBL" id="DTPE01000078">
    <property type="protein sequence ID" value="HGE74856.1"/>
    <property type="molecule type" value="Genomic_DNA"/>
</dbReference>
<dbReference type="Pfam" id="PF01252">
    <property type="entry name" value="Peptidase_A8"/>
    <property type="match status" value="1"/>
</dbReference>
<organism evidence="11">
    <name type="scientific">Mesoaciditoga lauensis</name>
    <dbReference type="NCBI Taxonomy" id="1495039"/>
    <lineage>
        <taxon>Bacteria</taxon>
        <taxon>Thermotogati</taxon>
        <taxon>Thermotogota</taxon>
        <taxon>Thermotogae</taxon>
        <taxon>Mesoaciditogales</taxon>
        <taxon>Mesoaciditogaceae</taxon>
        <taxon>Mesoaciditoga</taxon>
    </lineage>
</organism>
<feature type="transmembrane region" description="Helical" evidence="9">
    <location>
        <begin position="60"/>
        <end position="79"/>
    </location>
</feature>
<comment type="catalytic activity">
    <reaction evidence="9">
        <text>Release of signal peptides from bacterial membrane prolipoproteins. Hydrolyzes -Xaa-Yaa-Zaa-|-(S,diacylglyceryl)Cys-, in which Xaa is hydrophobic (preferably Leu), and Yaa (Ala or Ser) and Zaa (Gly or Ala) have small, neutral side chains.</text>
        <dbReference type="EC" id="3.4.23.36"/>
    </reaction>
</comment>
<reference evidence="11" key="1">
    <citation type="journal article" date="2020" name="mSystems">
        <title>Genome- and Community-Level Interaction Insights into Carbon Utilization and Element Cycling Functions of Hydrothermarchaeota in Hydrothermal Sediment.</title>
        <authorList>
            <person name="Zhou Z."/>
            <person name="Liu Y."/>
            <person name="Xu W."/>
            <person name="Pan J."/>
            <person name="Luo Z.H."/>
            <person name="Li M."/>
        </authorList>
    </citation>
    <scope>NUCLEOTIDE SEQUENCE [LARGE SCALE GENOMIC DNA]</scope>
    <source>
        <strain evidence="11">SpSt-966</strain>
    </source>
</reference>
<keyword evidence="7 9" id="KW-1133">Transmembrane helix</keyword>
<evidence type="ECO:0000256" key="8">
    <source>
        <dbReference type="ARBA" id="ARBA00023136"/>
    </source>
</evidence>
<dbReference type="AlphaFoldDB" id="A0A7V3RE19"/>
<dbReference type="PRINTS" id="PR00781">
    <property type="entry name" value="LIPOSIGPTASE"/>
</dbReference>
<dbReference type="PANTHER" id="PTHR33695">
    <property type="entry name" value="LIPOPROTEIN SIGNAL PEPTIDASE"/>
    <property type="match status" value="1"/>
</dbReference>
<dbReference type="UniPathway" id="UPA00665"/>
<evidence type="ECO:0000256" key="2">
    <source>
        <dbReference type="ARBA" id="ARBA00022475"/>
    </source>
</evidence>
<evidence type="ECO:0000313" key="11">
    <source>
        <dbReference type="EMBL" id="HGE74856.1"/>
    </source>
</evidence>
<protein>
    <recommendedName>
        <fullName evidence="9">Lipoprotein signal peptidase</fullName>
        <ecNumber evidence="9">3.4.23.36</ecNumber>
    </recommendedName>
    <alternativeName>
        <fullName evidence="9">Prolipoprotein signal peptidase</fullName>
    </alternativeName>
    <alternativeName>
        <fullName evidence="9">Signal peptidase II</fullName>
        <shortName evidence="9">SPase II</shortName>
    </alternativeName>
</protein>
<keyword evidence="3 9" id="KW-0645">Protease</keyword>
<feature type="transmembrane region" description="Helical" evidence="9">
    <location>
        <begin position="91"/>
        <end position="112"/>
    </location>
</feature>
<evidence type="ECO:0000256" key="7">
    <source>
        <dbReference type="ARBA" id="ARBA00022989"/>
    </source>
</evidence>
<evidence type="ECO:0000256" key="9">
    <source>
        <dbReference type="HAMAP-Rule" id="MF_00161"/>
    </source>
</evidence>
<comment type="similarity">
    <text evidence="1 9 10">Belongs to the peptidase A8 family.</text>
</comment>
<feature type="transmembrane region" description="Helical" evidence="9">
    <location>
        <begin position="118"/>
        <end position="142"/>
    </location>
</feature>
<evidence type="ECO:0000256" key="5">
    <source>
        <dbReference type="ARBA" id="ARBA00022750"/>
    </source>
</evidence>
<comment type="caution">
    <text evidence="9">Lacks conserved residue(s) required for the propagation of feature annotation.</text>
</comment>